<reference evidence="2 3" key="1">
    <citation type="submission" date="2017-11" db="EMBL/GenBank/DDBJ databases">
        <title>Draft genome sequence of Mitsuaria sp. HWN-4.</title>
        <authorList>
            <person name="Gundlapally S.R."/>
        </authorList>
    </citation>
    <scope>NUCLEOTIDE SEQUENCE [LARGE SCALE GENOMIC DNA]</scope>
    <source>
        <strain evidence="2 3">HWN-4</strain>
    </source>
</reference>
<organism evidence="2 3">
    <name type="scientific">Roseateles chitinivorans</name>
    <dbReference type="NCBI Taxonomy" id="2917965"/>
    <lineage>
        <taxon>Bacteria</taxon>
        <taxon>Pseudomonadati</taxon>
        <taxon>Pseudomonadota</taxon>
        <taxon>Betaproteobacteria</taxon>
        <taxon>Burkholderiales</taxon>
        <taxon>Sphaerotilaceae</taxon>
        <taxon>Roseateles</taxon>
    </lineage>
</organism>
<accession>A0A2G9C8N5</accession>
<feature type="chain" id="PRO_5013742068" description="Lipoprotein" evidence="1">
    <location>
        <begin position="34"/>
        <end position="276"/>
    </location>
</feature>
<name>A0A2G9C8N5_9BURK</name>
<dbReference type="EMBL" id="PEOG01000031">
    <property type="protein sequence ID" value="PIM52800.1"/>
    <property type="molecule type" value="Genomic_DNA"/>
</dbReference>
<proteinExistence type="predicted"/>
<comment type="caution">
    <text evidence="2">The sequence shown here is derived from an EMBL/GenBank/DDBJ whole genome shotgun (WGS) entry which is preliminary data.</text>
</comment>
<dbReference type="Proteomes" id="UP000231501">
    <property type="component" value="Unassembled WGS sequence"/>
</dbReference>
<evidence type="ECO:0000313" key="2">
    <source>
        <dbReference type="EMBL" id="PIM52800.1"/>
    </source>
</evidence>
<dbReference type="AlphaFoldDB" id="A0A2G9C8N5"/>
<evidence type="ECO:0008006" key="4">
    <source>
        <dbReference type="Google" id="ProtNLM"/>
    </source>
</evidence>
<protein>
    <recommendedName>
        <fullName evidence="4">Lipoprotein</fullName>
    </recommendedName>
</protein>
<feature type="signal peptide" evidence="1">
    <location>
        <begin position="1"/>
        <end position="33"/>
    </location>
</feature>
<dbReference type="RefSeq" id="WP_099862061.1">
    <property type="nucleotide sequence ID" value="NZ_PEOG01000031.1"/>
</dbReference>
<sequence>MSPLPASPADRLGLAFRLCLTGLSLCTALAAEAAPIAPANPPRPAPALGIAPRGALFTPASAPEASPAAAAEDDSDEDFRARAEAEVLRRVGVGVRREAQRLWLPIAKGRPVVLDSRRADPSDPASPEVDFRLDGLSPDREFYVVRATLAAGSELLWISRTDGTRYAMHGNVHPSPDGRHLVVTHASPGAEFNGVVIWRREDGRLVERYRFQPTPEQTAISFRFLRWRDADTIELAQFAEVDPSICALGTLSSTALLARKGERWILRSASAQRCEP</sequence>
<evidence type="ECO:0000256" key="1">
    <source>
        <dbReference type="SAM" id="SignalP"/>
    </source>
</evidence>
<gene>
    <name evidence="2" type="ORF">CS062_13000</name>
</gene>
<keyword evidence="1" id="KW-0732">Signal</keyword>
<keyword evidence="3" id="KW-1185">Reference proteome</keyword>
<dbReference type="OrthoDB" id="9151670at2"/>
<evidence type="ECO:0000313" key="3">
    <source>
        <dbReference type="Proteomes" id="UP000231501"/>
    </source>
</evidence>